<feature type="transmembrane region" description="Helical" evidence="7">
    <location>
        <begin position="7"/>
        <end position="32"/>
    </location>
</feature>
<feature type="region of interest" description="Disordered" evidence="6">
    <location>
        <begin position="193"/>
        <end position="214"/>
    </location>
</feature>
<evidence type="ECO:0000256" key="5">
    <source>
        <dbReference type="ARBA" id="ARBA00023136"/>
    </source>
</evidence>
<keyword evidence="4 7" id="KW-1133">Transmembrane helix</keyword>
<evidence type="ECO:0000259" key="8">
    <source>
        <dbReference type="PROSITE" id="PS50850"/>
    </source>
</evidence>
<name>A0A7Y9E312_9ACTN</name>
<evidence type="ECO:0000313" key="9">
    <source>
        <dbReference type="EMBL" id="NYD40184.1"/>
    </source>
</evidence>
<feature type="transmembrane region" description="Helical" evidence="7">
    <location>
        <begin position="396"/>
        <end position="416"/>
    </location>
</feature>
<comment type="subcellular location">
    <subcellularLocation>
        <location evidence="1">Cell membrane</location>
        <topology evidence="1">Multi-pass membrane protein</topology>
    </subcellularLocation>
</comment>
<proteinExistence type="predicted"/>
<evidence type="ECO:0000256" key="3">
    <source>
        <dbReference type="ARBA" id="ARBA00022692"/>
    </source>
</evidence>
<dbReference type="SUPFAM" id="SSF103473">
    <property type="entry name" value="MFS general substrate transporter"/>
    <property type="match status" value="1"/>
</dbReference>
<dbReference type="GO" id="GO:0022857">
    <property type="term" value="F:transmembrane transporter activity"/>
    <property type="evidence" value="ECO:0007669"/>
    <property type="project" value="InterPro"/>
</dbReference>
<dbReference type="PROSITE" id="PS50850">
    <property type="entry name" value="MFS"/>
    <property type="match status" value="1"/>
</dbReference>
<evidence type="ECO:0000256" key="7">
    <source>
        <dbReference type="SAM" id="Phobius"/>
    </source>
</evidence>
<feature type="transmembrane region" description="Helical" evidence="7">
    <location>
        <begin position="369"/>
        <end position="390"/>
    </location>
</feature>
<dbReference type="InterPro" id="IPR011701">
    <property type="entry name" value="MFS"/>
</dbReference>
<dbReference type="InterPro" id="IPR020846">
    <property type="entry name" value="MFS_dom"/>
</dbReference>
<evidence type="ECO:0000256" key="1">
    <source>
        <dbReference type="ARBA" id="ARBA00004651"/>
    </source>
</evidence>
<feature type="transmembrane region" description="Helical" evidence="7">
    <location>
        <begin position="275"/>
        <end position="297"/>
    </location>
</feature>
<evidence type="ECO:0000313" key="10">
    <source>
        <dbReference type="Proteomes" id="UP000535511"/>
    </source>
</evidence>
<organism evidence="9 10">
    <name type="scientific">Nocardioides panaciterrulae</name>
    <dbReference type="NCBI Taxonomy" id="661492"/>
    <lineage>
        <taxon>Bacteria</taxon>
        <taxon>Bacillati</taxon>
        <taxon>Actinomycetota</taxon>
        <taxon>Actinomycetes</taxon>
        <taxon>Propionibacteriales</taxon>
        <taxon>Nocardioidaceae</taxon>
        <taxon>Nocardioides</taxon>
    </lineage>
</organism>
<gene>
    <name evidence="9" type="ORF">BJZ21_000267</name>
</gene>
<evidence type="ECO:0000256" key="4">
    <source>
        <dbReference type="ARBA" id="ARBA00022989"/>
    </source>
</evidence>
<feature type="transmembrane region" description="Helical" evidence="7">
    <location>
        <begin position="242"/>
        <end position="269"/>
    </location>
</feature>
<dbReference type="InterPro" id="IPR036259">
    <property type="entry name" value="MFS_trans_sf"/>
</dbReference>
<reference evidence="9 10" key="1">
    <citation type="submission" date="2020-07" db="EMBL/GenBank/DDBJ databases">
        <title>Sequencing the genomes of 1000 actinobacteria strains.</title>
        <authorList>
            <person name="Klenk H.-P."/>
        </authorList>
    </citation>
    <scope>NUCLEOTIDE SEQUENCE [LARGE SCALE GENOMIC DNA]</scope>
    <source>
        <strain evidence="9 10">DSM 21350</strain>
    </source>
</reference>
<keyword evidence="5 7" id="KW-0472">Membrane</keyword>
<dbReference type="Gene3D" id="1.20.1250.20">
    <property type="entry name" value="MFS general substrate transporter like domains"/>
    <property type="match status" value="1"/>
</dbReference>
<dbReference type="GO" id="GO:0005886">
    <property type="term" value="C:plasma membrane"/>
    <property type="evidence" value="ECO:0007669"/>
    <property type="project" value="UniProtKB-SubCell"/>
</dbReference>
<feature type="domain" description="Major facilitator superfamily (MFS) profile" evidence="8">
    <location>
        <begin position="1"/>
        <end position="421"/>
    </location>
</feature>
<keyword evidence="10" id="KW-1185">Reference proteome</keyword>
<dbReference type="Proteomes" id="UP000535511">
    <property type="component" value="Unassembled WGS sequence"/>
</dbReference>
<dbReference type="AlphaFoldDB" id="A0A7Y9E312"/>
<accession>A0A7Y9E312</accession>
<dbReference type="CDD" id="cd06173">
    <property type="entry name" value="MFS_MefA_like"/>
    <property type="match status" value="1"/>
</dbReference>
<protein>
    <submittedName>
        <fullName evidence="9">MFS family permease</fullName>
    </submittedName>
</protein>
<dbReference type="Pfam" id="PF07690">
    <property type="entry name" value="MFS_1"/>
    <property type="match status" value="1"/>
</dbReference>
<evidence type="ECO:0000256" key="2">
    <source>
        <dbReference type="ARBA" id="ARBA00022475"/>
    </source>
</evidence>
<feature type="transmembrane region" description="Helical" evidence="7">
    <location>
        <begin position="309"/>
        <end position="326"/>
    </location>
</feature>
<comment type="caution">
    <text evidence="9">The sequence shown here is derived from an EMBL/GenBank/DDBJ whole genome shotgun (WGS) entry which is preliminary data.</text>
</comment>
<feature type="transmembrane region" description="Helical" evidence="7">
    <location>
        <begin position="76"/>
        <end position="109"/>
    </location>
</feature>
<sequence>MSTRKPLYGFLTAQGVSLVGTRVSMIALPWFVLTTTGSATETGLVAFAEMTPLVILKVLGGPIIDRLGARRVSIGCDVASLVAVSAIPALYAVGWLSFPVFLLLVALAGALRGPGDGAKTALVPHLVEQAAVPMERATGLSATVERTASMLGAAFAGGLVALIGPADALVVDAISFGLSALVLAWATRPLPSRSDAGRPVPGRPDASRPVPGPVVADDAVETPAGYLTQLREGWQFLRGDRVLIGIAVMVALTNLLDLAYASLLVPVWAKESGGGAGAIGLLFAVFSGASVCGALMAAAWGTRLPRFKTYLFAFLIGGAPRFVVLVHGSPLWAVLAVAVVAGVTGGFINPVLGAVIFERIPSALMGRVTSLSTAMCFALMPFGGLLGGVLVSTWGLTVALLACGAAYFAVTMLPALDPRWREMDRRPAVPAEPVEPGDPAAAGVPG</sequence>
<dbReference type="PANTHER" id="PTHR23513:SF11">
    <property type="entry name" value="STAPHYLOFERRIN A TRANSPORTER"/>
    <property type="match status" value="1"/>
</dbReference>
<evidence type="ECO:0000256" key="6">
    <source>
        <dbReference type="SAM" id="MobiDB-lite"/>
    </source>
</evidence>
<dbReference type="PANTHER" id="PTHR23513">
    <property type="entry name" value="INTEGRAL MEMBRANE EFFLUX PROTEIN-RELATED"/>
    <property type="match status" value="1"/>
</dbReference>
<keyword evidence="2" id="KW-1003">Cell membrane</keyword>
<dbReference type="RefSeq" id="WP_179662108.1">
    <property type="nucleotide sequence ID" value="NZ_JACCBG010000001.1"/>
</dbReference>
<keyword evidence="3 7" id="KW-0812">Transmembrane</keyword>
<dbReference type="EMBL" id="JACCBG010000001">
    <property type="protein sequence ID" value="NYD40184.1"/>
    <property type="molecule type" value="Genomic_DNA"/>
</dbReference>
<feature type="transmembrane region" description="Helical" evidence="7">
    <location>
        <begin position="332"/>
        <end position="357"/>
    </location>
</feature>